<keyword evidence="2 7" id="KW-0812">Transmembrane</keyword>
<evidence type="ECO:0000313" key="8">
    <source>
        <dbReference type="EMBL" id="ABM02932.1"/>
    </source>
</evidence>
<proteinExistence type="inferred from homology"/>
<dbReference type="PANTHER" id="PTHR30518">
    <property type="entry name" value="ENDOLYTIC MUREIN TRANSGLYCOSYLASE"/>
    <property type="match status" value="1"/>
</dbReference>
<keyword evidence="3 7" id="KW-1133">Transmembrane helix</keyword>
<evidence type="ECO:0000256" key="6">
    <source>
        <dbReference type="ARBA" id="ARBA00023316"/>
    </source>
</evidence>
<keyword evidence="1 7" id="KW-1003">Cell membrane</keyword>
<evidence type="ECO:0000256" key="3">
    <source>
        <dbReference type="ARBA" id="ARBA00022989"/>
    </source>
</evidence>
<dbReference type="HAMAP" id="MF_02065">
    <property type="entry name" value="MltG"/>
    <property type="match status" value="1"/>
</dbReference>
<dbReference type="GO" id="GO:0071555">
    <property type="term" value="P:cell wall organization"/>
    <property type="evidence" value="ECO:0007669"/>
    <property type="project" value="UniProtKB-KW"/>
</dbReference>
<evidence type="ECO:0000256" key="4">
    <source>
        <dbReference type="ARBA" id="ARBA00023136"/>
    </source>
</evidence>
<dbReference type="CDD" id="cd08010">
    <property type="entry name" value="MltG_like"/>
    <property type="match status" value="1"/>
</dbReference>
<feature type="site" description="Important for catalytic activity" evidence="7">
    <location>
        <position position="216"/>
    </location>
</feature>
<evidence type="ECO:0000256" key="7">
    <source>
        <dbReference type="HAMAP-Rule" id="MF_02065"/>
    </source>
</evidence>
<gene>
    <name evidence="7" type="primary">mltG</name>
    <name evidence="8" type="ordered locus">Ping_1093</name>
</gene>
<dbReference type="InterPro" id="IPR003770">
    <property type="entry name" value="MLTG-like"/>
</dbReference>
<dbReference type="eggNOG" id="COG1559">
    <property type="taxonomic scope" value="Bacteria"/>
</dbReference>
<dbReference type="AlphaFoldDB" id="A1STW7"/>
<accession>A1STW7</accession>
<reference evidence="8 9" key="1">
    <citation type="submission" date="2007-01" db="EMBL/GenBank/DDBJ databases">
        <title>Complete sequence of Psychromonas ingrahamii 37.</title>
        <authorList>
            <consortium name="US DOE Joint Genome Institute"/>
            <person name="Copeland A."/>
            <person name="Lucas S."/>
            <person name="Lapidus A."/>
            <person name="Barry K."/>
            <person name="Detter J.C."/>
            <person name="Glavina del Rio T."/>
            <person name="Hammon N."/>
            <person name="Israni S."/>
            <person name="Dalin E."/>
            <person name="Tice H."/>
            <person name="Pitluck S."/>
            <person name="Thompson L.S."/>
            <person name="Brettin T."/>
            <person name="Bruce D."/>
            <person name="Han C."/>
            <person name="Tapia R."/>
            <person name="Schmutz J."/>
            <person name="Larimer F."/>
            <person name="Land M."/>
            <person name="Hauser L."/>
            <person name="Kyrpides N."/>
            <person name="Ivanova N."/>
            <person name="Staley J."/>
            <person name="Richardson P."/>
        </authorList>
    </citation>
    <scope>NUCLEOTIDE SEQUENCE [LARGE SCALE GENOMIC DNA]</scope>
    <source>
        <strain evidence="8 9">37</strain>
    </source>
</reference>
<evidence type="ECO:0000256" key="2">
    <source>
        <dbReference type="ARBA" id="ARBA00022692"/>
    </source>
</evidence>
<evidence type="ECO:0000313" key="9">
    <source>
        <dbReference type="Proteomes" id="UP000000639"/>
    </source>
</evidence>
<dbReference type="GO" id="GO:0009252">
    <property type="term" value="P:peptidoglycan biosynthetic process"/>
    <property type="evidence" value="ECO:0007669"/>
    <property type="project" value="UniProtKB-UniRule"/>
</dbReference>
<evidence type="ECO:0000256" key="5">
    <source>
        <dbReference type="ARBA" id="ARBA00023239"/>
    </source>
</evidence>
<keyword evidence="4 7" id="KW-0472">Membrane</keyword>
<dbReference type="KEGG" id="pin:Ping_1093"/>
<dbReference type="EMBL" id="CP000510">
    <property type="protein sequence ID" value="ABM02932.1"/>
    <property type="molecule type" value="Genomic_DNA"/>
</dbReference>
<dbReference type="Gene3D" id="3.30.160.60">
    <property type="entry name" value="Classic Zinc Finger"/>
    <property type="match status" value="2"/>
</dbReference>
<dbReference type="Pfam" id="PF02618">
    <property type="entry name" value="YceG"/>
    <property type="match status" value="1"/>
</dbReference>
<dbReference type="NCBIfam" id="TIGR00247">
    <property type="entry name" value="endolytic transglycosylase MltG"/>
    <property type="match status" value="1"/>
</dbReference>
<dbReference type="Proteomes" id="UP000000639">
    <property type="component" value="Chromosome"/>
</dbReference>
<comment type="function">
    <text evidence="7">Functions as a peptidoglycan terminase that cleaves nascent peptidoglycan strands endolytically to terminate their elongation.</text>
</comment>
<keyword evidence="5 7" id="KW-0456">Lyase</keyword>
<dbReference type="EC" id="4.2.2.29" evidence="7"/>
<dbReference type="PANTHER" id="PTHR30518:SF2">
    <property type="entry name" value="ENDOLYTIC MUREIN TRANSGLYCOSYLASE"/>
    <property type="match status" value="1"/>
</dbReference>
<dbReference type="OrthoDB" id="9814591at2"/>
<comment type="similarity">
    <text evidence="7">Belongs to the transglycosylase MltG family.</text>
</comment>
<keyword evidence="9" id="KW-1185">Reference proteome</keyword>
<evidence type="ECO:0000256" key="1">
    <source>
        <dbReference type="ARBA" id="ARBA00022475"/>
    </source>
</evidence>
<name>A1STW7_PSYIN</name>
<dbReference type="GO" id="GO:0005886">
    <property type="term" value="C:plasma membrane"/>
    <property type="evidence" value="ECO:0007669"/>
    <property type="project" value="UniProtKB-UniRule"/>
</dbReference>
<dbReference type="GO" id="GO:0008932">
    <property type="term" value="F:lytic endotransglycosylase activity"/>
    <property type="evidence" value="ECO:0007669"/>
    <property type="project" value="UniProtKB-UniRule"/>
</dbReference>
<keyword evidence="6 7" id="KW-0961">Cell wall biogenesis/degradation</keyword>
<sequence>MPTKKIVLSLFFLIFLVLGSVIWGQKKLNSYLNTPLVNQPTLFTINNGSNFHHLGNNLLKTEIISDLTWWKVLGKLHPELINIKSGTYQFEKGFTLNDILMTVNKGIEHQFIITFVEGSTFKEWLPILNNAPFMKPLQETEAQILVRLNSSYEKLEGLLFPETYHYSAGMSAFQIIKKSYVNQQQILEKLWADRDKTLPFKTPYEALILASIIEKESGLSADRDKIASVFINRMRIGMRLQTDPTVIYGMGDRYDGRIRSKDLREETDYNTYRINGLPPTPIAMPSEAALYAALHPSTTKYLYFVSKGDGTSYFSKSLREHNNAVQKYILGK</sequence>
<comment type="catalytic activity">
    <reaction evidence="7">
        <text>a peptidoglycan chain = a peptidoglycan chain with N-acetyl-1,6-anhydromuramyl-[peptide] at the reducing end + a peptidoglycan chain with N-acetylglucosamine at the non-reducing end.</text>
        <dbReference type="EC" id="4.2.2.29"/>
    </reaction>
</comment>
<dbReference type="RefSeq" id="WP_011769495.1">
    <property type="nucleotide sequence ID" value="NC_008709.1"/>
</dbReference>
<protein>
    <recommendedName>
        <fullName evidence="7">Endolytic murein transglycosylase</fullName>
        <ecNumber evidence="7">4.2.2.29</ecNumber>
    </recommendedName>
    <alternativeName>
        <fullName evidence="7">Peptidoglycan lytic transglycosylase</fullName>
    </alternativeName>
    <alternativeName>
        <fullName evidence="7">Peptidoglycan polymerization terminase</fullName>
    </alternativeName>
</protein>
<dbReference type="STRING" id="357804.Ping_1093"/>
<keyword evidence="7" id="KW-0997">Cell inner membrane</keyword>
<dbReference type="HOGENOM" id="CLU_025574_0_2_6"/>
<organism evidence="8 9">
    <name type="scientific">Psychromonas ingrahamii (strain DSM 17664 / CCUG 51855 / 37)</name>
    <dbReference type="NCBI Taxonomy" id="357804"/>
    <lineage>
        <taxon>Bacteria</taxon>
        <taxon>Pseudomonadati</taxon>
        <taxon>Pseudomonadota</taxon>
        <taxon>Gammaproteobacteria</taxon>
        <taxon>Alteromonadales</taxon>
        <taxon>Psychromonadaceae</taxon>
        <taxon>Psychromonas</taxon>
    </lineage>
</organism>